<dbReference type="Proteomes" id="UP000433071">
    <property type="component" value="Unassembled WGS sequence"/>
</dbReference>
<organism evidence="2 3">
    <name type="scientific">Agromyces bracchium</name>
    <dbReference type="NCBI Taxonomy" id="88376"/>
    <lineage>
        <taxon>Bacteria</taxon>
        <taxon>Bacillati</taxon>
        <taxon>Actinomycetota</taxon>
        <taxon>Actinomycetes</taxon>
        <taxon>Micrococcales</taxon>
        <taxon>Microbacteriaceae</taxon>
        <taxon>Agromyces</taxon>
    </lineage>
</organism>
<sequence length="234" mass="25728">MDRMSSLEKATLTNLVTGRRVSVQFNPEEYTVDRESTFAQLAVPGLSAPLVQFVNGNAQTIQLDLLVDTTEENPAGPAGTDVRVLVRDVTSLMDIDPDLHAPPPVVFAWGEFTFTCIVQKASQSFVLFRADGTPLRARLKVTLSEYRNVELEAKEIKRQTVDYTKTHVVSEGDTLAVLAYCEYGDATSWRPIAIRNGITDPRSLTVGAVLTIPRLPYTDPQGVVHVARPAREAS</sequence>
<dbReference type="AlphaFoldDB" id="A0A6I3MC21"/>
<protein>
    <submittedName>
        <fullName evidence="2">Peptigoglycan-binding protein LysM</fullName>
    </submittedName>
</protein>
<dbReference type="PROSITE" id="PS51782">
    <property type="entry name" value="LYSM"/>
    <property type="match status" value="1"/>
</dbReference>
<evidence type="ECO:0000313" key="2">
    <source>
        <dbReference type="EMBL" id="MTH70308.1"/>
    </source>
</evidence>
<dbReference type="Pfam" id="PF19266">
    <property type="entry name" value="CIS_tube"/>
    <property type="match status" value="1"/>
</dbReference>
<proteinExistence type="predicted"/>
<gene>
    <name evidence="2" type="ORF">GJ743_18250</name>
</gene>
<dbReference type="CDD" id="cd00118">
    <property type="entry name" value="LysM"/>
    <property type="match status" value="1"/>
</dbReference>
<evidence type="ECO:0000313" key="3">
    <source>
        <dbReference type="Proteomes" id="UP000433071"/>
    </source>
</evidence>
<dbReference type="Gene3D" id="3.10.350.10">
    <property type="entry name" value="LysM domain"/>
    <property type="match status" value="1"/>
</dbReference>
<dbReference type="InterPro" id="IPR036779">
    <property type="entry name" value="LysM_dom_sf"/>
</dbReference>
<dbReference type="InterPro" id="IPR018392">
    <property type="entry name" value="LysM"/>
</dbReference>
<dbReference type="InterPro" id="IPR045361">
    <property type="entry name" value="CIS_tube_prot_N"/>
</dbReference>
<name>A0A6I3MC21_9MICO</name>
<dbReference type="EMBL" id="WMLB01000044">
    <property type="protein sequence ID" value="MTH70308.1"/>
    <property type="molecule type" value="Genomic_DNA"/>
</dbReference>
<keyword evidence="3" id="KW-1185">Reference proteome</keyword>
<reference evidence="2 3" key="1">
    <citation type="submission" date="2019-11" db="EMBL/GenBank/DDBJ databases">
        <title>Agromyces kandeliae sp. nov., isolated from mangrove soil.</title>
        <authorList>
            <person name="Wang R."/>
        </authorList>
    </citation>
    <scope>NUCLEOTIDE SEQUENCE [LARGE SCALE GENOMIC DNA]</scope>
    <source>
        <strain evidence="2 3">JCM 11433</strain>
    </source>
</reference>
<evidence type="ECO:0000259" key="1">
    <source>
        <dbReference type="PROSITE" id="PS51782"/>
    </source>
</evidence>
<accession>A0A6I3MC21</accession>
<feature type="domain" description="LysM" evidence="1">
    <location>
        <begin position="165"/>
        <end position="212"/>
    </location>
</feature>
<comment type="caution">
    <text evidence="2">The sequence shown here is derived from an EMBL/GenBank/DDBJ whole genome shotgun (WGS) entry which is preliminary data.</text>
</comment>